<organism evidence="1">
    <name type="scientific">Salmonella enterica</name>
    <name type="common">Salmonella choleraesuis</name>
    <dbReference type="NCBI Taxonomy" id="28901"/>
    <lineage>
        <taxon>Bacteria</taxon>
        <taxon>Pseudomonadati</taxon>
        <taxon>Pseudomonadota</taxon>
        <taxon>Gammaproteobacteria</taxon>
        <taxon>Enterobacterales</taxon>
        <taxon>Enterobacteriaceae</taxon>
        <taxon>Salmonella</taxon>
    </lineage>
</organism>
<sequence>MQGVSGRRALRTSYGERSLEGARLITEAVSSTMPAKKQPSYEEGCYLI</sequence>
<geneLocation type="plasmid" evidence="1">
    <name>pSE13-SA02717</name>
</geneLocation>
<protein>
    <submittedName>
        <fullName evidence="1">Uncharacterized protein</fullName>
    </submittedName>
</protein>
<proteinExistence type="predicted"/>
<keyword evidence="1" id="KW-0614">Plasmid</keyword>
<evidence type="ECO:0000313" key="1">
    <source>
        <dbReference type="EMBL" id="QCC70472.1"/>
    </source>
</evidence>
<name>A0A4D6ITE1_SALER</name>
<accession>A0A4D6ITE1</accession>
<dbReference type="AlphaFoldDB" id="A0A4D6ITE1"/>
<dbReference type="EMBL" id="MK360096">
    <property type="protein sequence ID" value="QCC70472.1"/>
    <property type="molecule type" value="Genomic_DNA"/>
</dbReference>
<reference evidence="1" key="1">
    <citation type="submission" date="2019-01" db="EMBL/GenBank/DDBJ databases">
        <title>Characterization of mcr-5 harboring Salmonella enterica subsp. enterica serovar Typhimurium isolates from animal and food origin in Germany.</title>
        <authorList>
            <person name="Borowiak M."/>
            <person name="Hammerl J.A."/>
            <person name="Deneke C."/>
            <person name="Fischer J."/>
            <person name="Szabo I."/>
            <person name="Malorny B."/>
        </authorList>
    </citation>
    <scope>NUCLEOTIDE SEQUENCE</scope>
    <source>
        <strain evidence="1">13-SA02717</strain>
        <plasmid evidence="1">pSE13-SA02717</plasmid>
    </source>
</reference>